<accession>A0ABU3VPT6</accession>
<evidence type="ECO:0008006" key="4">
    <source>
        <dbReference type="Google" id="ProtNLM"/>
    </source>
</evidence>
<evidence type="ECO:0000313" key="3">
    <source>
        <dbReference type="Proteomes" id="UP001272052"/>
    </source>
</evidence>
<evidence type="ECO:0000256" key="1">
    <source>
        <dbReference type="SAM" id="MobiDB-lite"/>
    </source>
</evidence>
<feature type="region of interest" description="Disordered" evidence="1">
    <location>
        <begin position="1029"/>
        <end position="1074"/>
    </location>
</feature>
<gene>
    <name evidence="2" type="ORF">MmiAt1_09950</name>
</gene>
<evidence type="ECO:0000313" key="2">
    <source>
        <dbReference type="EMBL" id="MDV0445418.1"/>
    </source>
</evidence>
<keyword evidence="3" id="KW-1185">Reference proteome</keyword>
<comment type="caution">
    <text evidence="2">The sequence shown here is derived from an EMBL/GenBank/DDBJ whole genome shotgun (WGS) entry which is preliminary data.</text>
</comment>
<protein>
    <recommendedName>
        <fullName evidence="4">PE-PGRS family protein</fullName>
    </recommendedName>
</protein>
<feature type="compositionally biased region" description="Polar residues" evidence="1">
    <location>
        <begin position="1029"/>
        <end position="1053"/>
    </location>
</feature>
<proteinExistence type="predicted"/>
<reference evidence="2 3" key="1">
    <citation type="submission" date="2023-06" db="EMBL/GenBank/DDBJ databases">
        <title>Genome sequence of Methanimicrococcus sp. At1.</title>
        <authorList>
            <person name="Protasov E."/>
            <person name="Platt K."/>
            <person name="Poehlein A."/>
            <person name="Daniel R."/>
            <person name="Brune A."/>
        </authorList>
    </citation>
    <scope>NUCLEOTIDE SEQUENCE [LARGE SCALE GENOMIC DNA]</scope>
    <source>
        <strain evidence="2 3">At1</strain>
    </source>
</reference>
<organism evidence="2 3">
    <name type="scientific">Methanimicrococcus hacksteinii</name>
    <dbReference type="NCBI Taxonomy" id="3028293"/>
    <lineage>
        <taxon>Archaea</taxon>
        <taxon>Methanobacteriati</taxon>
        <taxon>Methanobacteriota</taxon>
        <taxon>Stenosarchaea group</taxon>
        <taxon>Methanomicrobia</taxon>
        <taxon>Methanosarcinales</taxon>
        <taxon>Methanosarcinaceae</taxon>
        <taxon>Methanimicrococcus</taxon>
    </lineage>
</organism>
<feature type="compositionally biased region" description="Basic and acidic residues" evidence="1">
    <location>
        <begin position="1062"/>
        <end position="1072"/>
    </location>
</feature>
<dbReference type="Proteomes" id="UP001272052">
    <property type="component" value="Unassembled WGS sequence"/>
</dbReference>
<sequence length="1099" mass="107234">MENKRLHFLSFAFFLILSLFLLPAAAGTDGIELDIAEGNITVIITENNEISIAGKPGIYPAGTSVALSQTSGGELNDRIIFVKTESGKKNKQAVDITINGVCLNRSGVYSNAGVFVLENANVRLTLKGDNVLKSGTEPAANGRAGLEVPDGSEILIRSEDGGKLIVYGGNGTNDGSAGAGIGSAGAVSEVKGEDSGLITIESGTVETYGGSVNVNGGSSSSVYNSGAAGAGIGGGAGGNSCKGGNATVLIKGGNVKATGGDVIDNSAASSTYFECGAGAGIGGGAGGNGYSQKSEIAGGAGGDASVTIENGIVEAYGGSLTKGNEKDPEAYTAFDSGAGAGIGGGAGGSCSQGGNAVILIRNGTIFAKAGAIPSQSFGGSGTGIGGGAGAGSGDGRHKNYGGRAVVAIYGGTITAIGGDADSYFSGTGNGIGGGAAGNGANNDGGDAEITIYDCEKITAIGGSGKNGGSGSGIGGGSGSRNGGGGKGVIKIYGGNIEAVGGSTNLRSSGGAGSGIGGGSGGDSGGHFKNGGDADIEIFSGKIKAIGGSTGDASAGGSGAGIGSGSGGSSGDSGICCLIIHDGEITAVGGNTGEWAEDEYYGYTYPLGSRGGAGAAVGSAGGGGGFSYPGGYSGSSDIVIENGTIKAVGGNTGERSQGGAGAAVGGGGGGGAWYGDAGGDSMILIQNGTIKAFGGSIGKNGFGGAGAAIGSGGGGDSTYTHTDVGNSSDTREGFPGGNAEVWIYDGQITAVGGTAGELSYGGAGTGIGGGSGSHVGNGGNGSVLIYSGKIVAAGGKSENGGLSGIGTAIGGGSGGFGVERDKYYDWDGSRIYNGTGGNAVIEILNDDVDIIAFGGIGGGYRSEKYMDIPSDYSPDPGDIQETPDFEADGKVIIQGGIVSVFSDHKGHADFLNSGGSNAENVEPVTLFVTDSKTAASGISGALIQSGGFKTETRENALDRLTELEEFGWTGSEIQKYETYVADGTATVWLPVQPDNKNVQITKTGYLNFDDWVIIEENAFDGTGDFIRVSPLTNEETGGSTSSNTNKAHKTTTAGSEIKTPGESSKEPESEKEPPANSSVILLFALAVAAFCFRRVQEKDE</sequence>
<name>A0ABU3VPT6_9EURY</name>
<dbReference type="EMBL" id="JAWDKC010000017">
    <property type="protein sequence ID" value="MDV0445418.1"/>
    <property type="molecule type" value="Genomic_DNA"/>
</dbReference>